<dbReference type="PATRIC" id="fig|1003181.4.peg.3862"/>
<dbReference type="AlphaFoldDB" id="A0A176S0F9"/>
<dbReference type="Proteomes" id="UP000076962">
    <property type="component" value="Unassembled WGS sequence"/>
</dbReference>
<dbReference type="Gene3D" id="1.10.1060.10">
    <property type="entry name" value="Alpha-helical ferredoxin"/>
    <property type="match status" value="1"/>
</dbReference>
<accession>A0A176S0F9</accession>
<protein>
    <recommendedName>
        <fullName evidence="3">4Fe-4S ferredoxin-type domain-containing protein</fullName>
    </recommendedName>
</protein>
<dbReference type="EMBL" id="LUTY01001661">
    <property type="protein sequence ID" value="OAD21398.1"/>
    <property type="molecule type" value="Genomic_DNA"/>
</dbReference>
<evidence type="ECO:0008006" key="3">
    <source>
        <dbReference type="Google" id="ProtNLM"/>
    </source>
</evidence>
<keyword evidence="2" id="KW-1185">Reference proteome</keyword>
<evidence type="ECO:0000313" key="2">
    <source>
        <dbReference type="Proteomes" id="UP000076962"/>
    </source>
</evidence>
<gene>
    <name evidence="1" type="ORF">THIOM_002834</name>
</gene>
<reference evidence="1 2" key="1">
    <citation type="submission" date="2016-05" db="EMBL/GenBank/DDBJ databases">
        <title>Single-cell genome of chain-forming Candidatus Thiomargarita nelsonii and comparison to other large sulfur-oxidizing bacteria.</title>
        <authorList>
            <person name="Winkel M."/>
            <person name="Salman V."/>
            <person name="Woyke T."/>
            <person name="Schulz-Vogt H."/>
            <person name="Richter M."/>
            <person name="Flood B."/>
            <person name="Bailey J."/>
            <person name="Amann R."/>
            <person name="Mussmann M."/>
        </authorList>
    </citation>
    <scope>NUCLEOTIDE SEQUENCE [LARGE SCALE GENOMIC DNA]</scope>
    <source>
        <strain evidence="1 2">THI036</strain>
    </source>
</reference>
<name>A0A176S0F9_9GAMM</name>
<sequence>MINFENKQSAFRELELATGETISDCYQCGKCTAGCPAATTRSGTLGPLNKRHIPKINAPPTRIKANISKDKTKRFIQ</sequence>
<evidence type="ECO:0000313" key="1">
    <source>
        <dbReference type="EMBL" id="OAD21398.1"/>
    </source>
</evidence>
<dbReference type="SUPFAM" id="SSF46548">
    <property type="entry name" value="alpha-helical ferredoxin"/>
    <property type="match status" value="1"/>
</dbReference>
<dbReference type="InterPro" id="IPR009051">
    <property type="entry name" value="Helical_ferredxn"/>
</dbReference>
<organism evidence="1 2">
    <name type="scientific">Candidatus Thiomargarita nelsonii</name>
    <dbReference type="NCBI Taxonomy" id="1003181"/>
    <lineage>
        <taxon>Bacteria</taxon>
        <taxon>Pseudomonadati</taxon>
        <taxon>Pseudomonadota</taxon>
        <taxon>Gammaproteobacteria</taxon>
        <taxon>Thiotrichales</taxon>
        <taxon>Thiotrichaceae</taxon>
        <taxon>Thiomargarita</taxon>
    </lineage>
</organism>
<proteinExistence type="predicted"/>
<comment type="caution">
    <text evidence="1">The sequence shown here is derived from an EMBL/GenBank/DDBJ whole genome shotgun (WGS) entry which is preliminary data.</text>
</comment>
<dbReference type="GO" id="GO:0051536">
    <property type="term" value="F:iron-sulfur cluster binding"/>
    <property type="evidence" value="ECO:0007669"/>
    <property type="project" value="InterPro"/>
</dbReference>